<evidence type="ECO:0000256" key="7">
    <source>
        <dbReference type="RuleBase" id="RU363032"/>
    </source>
</evidence>
<evidence type="ECO:0000256" key="4">
    <source>
        <dbReference type="ARBA" id="ARBA00022692"/>
    </source>
</evidence>
<comment type="subcellular location">
    <subcellularLocation>
        <location evidence="1 7">Cell membrane</location>
        <topology evidence="1 7">Multi-pass membrane protein</topology>
    </subcellularLocation>
</comment>
<feature type="domain" description="ABC transmembrane type-1" evidence="8">
    <location>
        <begin position="95"/>
        <end position="283"/>
    </location>
</feature>
<dbReference type="PANTHER" id="PTHR43163:SF6">
    <property type="entry name" value="DIPEPTIDE TRANSPORT SYSTEM PERMEASE PROTEIN DPPB-RELATED"/>
    <property type="match status" value="1"/>
</dbReference>
<keyword evidence="3" id="KW-1003">Cell membrane</keyword>
<dbReference type="InterPro" id="IPR045621">
    <property type="entry name" value="BPD_transp_1_N"/>
</dbReference>
<feature type="transmembrane region" description="Helical" evidence="7">
    <location>
        <begin position="133"/>
        <end position="157"/>
    </location>
</feature>
<evidence type="ECO:0000256" key="5">
    <source>
        <dbReference type="ARBA" id="ARBA00022989"/>
    </source>
</evidence>
<evidence type="ECO:0000259" key="8">
    <source>
        <dbReference type="PROSITE" id="PS50928"/>
    </source>
</evidence>
<dbReference type="PANTHER" id="PTHR43163">
    <property type="entry name" value="DIPEPTIDE TRANSPORT SYSTEM PERMEASE PROTEIN DPPB-RELATED"/>
    <property type="match status" value="1"/>
</dbReference>
<reference evidence="9 10" key="1">
    <citation type="submission" date="2009-02" db="EMBL/GenBank/DDBJ databases">
        <title>The Genome Sequence of Fusobacterium sp. 3_1_5R.</title>
        <authorList>
            <consortium name="The Broad Institute Genome Sequencing Platform"/>
            <person name="Ward D."/>
            <person name="Young S.K."/>
            <person name="Kodira C.D."/>
            <person name="Zeng Q."/>
            <person name="Koehrsen M."/>
            <person name="Alvarado L."/>
            <person name="Berlin A."/>
            <person name="Borenstein D."/>
            <person name="Chen Z."/>
            <person name="Engels R."/>
            <person name="Freedman E."/>
            <person name="Gellesch M."/>
            <person name="Goldberg J."/>
            <person name="Griggs A."/>
            <person name="Gujja S."/>
            <person name="Heiman D."/>
            <person name="Hepburn T."/>
            <person name="Howarth C."/>
            <person name="Jen D."/>
            <person name="Larson L."/>
            <person name="Lewis B."/>
            <person name="Mehta T."/>
            <person name="Park D."/>
            <person name="Pearson M."/>
            <person name="Roberts A."/>
            <person name="Saif S."/>
            <person name="Shea T."/>
            <person name="Shenoy N."/>
            <person name="Sisk P."/>
            <person name="Stolte C."/>
            <person name="Sykes S."/>
            <person name="Walk T."/>
            <person name="White J."/>
            <person name="Yandava C."/>
            <person name="Allen-Vercoe E."/>
            <person name="Strauss J."/>
            <person name="Ambrose C."/>
            <person name="Lander E."/>
            <person name="Nusbaum C."/>
            <person name="Galagan J."/>
            <person name="Birren B."/>
        </authorList>
    </citation>
    <scope>NUCLEOTIDE SEQUENCE [LARGE SCALE GENOMIC DNA]</scope>
    <source>
        <strain evidence="9 10">3_1_5R</strain>
    </source>
</reference>
<dbReference type="SUPFAM" id="SSF161098">
    <property type="entry name" value="MetI-like"/>
    <property type="match status" value="1"/>
</dbReference>
<feature type="transmembrane region" description="Helical" evidence="7">
    <location>
        <begin position="99"/>
        <end position="121"/>
    </location>
</feature>
<sequence length="283" mass="31393">MYKYVIRRLLLLIPVLLGISLLVFAIMYVTPGDPAQLMLGENAPKAAVEALREKMGLNDPFIVQYFRFVGKAITGDFGRSYTTGREVFAEIFSRFPNTLVLAILGIIISVVIGIPIGIISATKQYSAVDSISMVLALLGVSMPVFWLGLMLILLFSVKLGLLPSGGFDGLKSVILPALTLGVGSAAIVTRMTRSSMLEVIRQDYIRTARAKGVSEKVVINKHALCFNSYYYRSRTTIWTLIRWSCINRICIFMARSWKNDGRCNSAKRFSNCISSRYFSSSSI</sequence>
<proteinExistence type="inferred from homology"/>
<dbReference type="Pfam" id="PF00528">
    <property type="entry name" value="BPD_transp_1"/>
    <property type="match status" value="1"/>
</dbReference>
<dbReference type="Pfam" id="PF19300">
    <property type="entry name" value="BPD_transp_1_N"/>
    <property type="match status" value="1"/>
</dbReference>
<keyword evidence="5 7" id="KW-1133">Transmembrane helix</keyword>
<evidence type="ECO:0000256" key="6">
    <source>
        <dbReference type="ARBA" id="ARBA00023136"/>
    </source>
</evidence>
<evidence type="ECO:0000256" key="1">
    <source>
        <dbReference type="ARBA" id="ARBA00004651"/>
    </source>
</evidence>
<dbReference type="CDD" id="cd06261">
    <property type="entry name" value="TM_PBP2"/>
    <property type="match status" value="1"/>
</dbReference>
<evidence type="ECO:0000256" key="2">
    <source>
        <dbReference type="ARBA" id="ARBA00022448"/>
    </source>
</evidence>
<evidence type="ECO:0000313" key="9">
    <source>
        <dbReference type="EMBL" id="EFS21746.1"/>
    </source>
</evidence>
<keyword evidence="10" id="KW-1185">Reference proteome</keyword>
<dbReference type="GO" id="GO:0055085">
    <property type="term" value="P:transmembrane transport"/>
    <property type="evidence" value="ECO:0007669"/>
    <property type="project" value="InterPro"/>
</dbReference>
<gene>
    <name evidence="9" type="primary">gsiC</name>
    <name evidence="9" type="ORF">FSBG_01243</name>
</gene>
<dbReference type="InterPro" id="IPR035906">
    <property type="entry name" value="MetI-like_sf"/>
</dbReference>
<keyword evidence="4 7" id="KW-0812">Transmembrane</keyword>
<dbReference type="HOGENOM" id="CLU_036879_1_3_0"/>
<keyword evidence="6 7" id="KW-0472">Membrane</keyword>
<protein>
    <submittedName>
        <fullName evidence="9">Glutathione ABC transporter, permease protein GsiC</fullName>
    </submittedName>
</protein>
<accession>E5BGX3</accession>
<keyword evidence="2 7" id="KW-0813">Transport</keyword>
<dbReference type="GO" id="GO:0005886">
    <property type="term" value="C:plasma membrane"/>
    <property type="evidence" value="ECO:0007669"/>
    <property type="project" value="UniProtKB-SubCell"/>
</dbReference>
<dbReference type="Gene3D" id="1.10.3720.10">
    <property type="entry name" value="MetI-like"/>
    <property type="match status" value="1"/>
</dbReference>
<feature type="transmembrane region" description="Helical" evidence="7">
    <location>
        <begin position="9"/>
        <end position="29"/>
    </location>
</feature>
<dbReference type="AlphaFoldDB" id="E5BGX3"/>
<feature type="transmembrane region" description="Helical" evidence="7">
    <location>
        <begin position="169"/>
        <end position="188"/>
    </location>
</feature>
<evidence type="ECO:0000313" key="10">
    <source>
        <dbReference type="Proteomes" id="UP000002975"/>
    </source>
</evidence>
<comment type="similarity">
    <text evidence="7">Belongs to the binding-protein-dependent transport system permease family.</text>
</comment>
<dbReference type="Proteomes" id="UP000002975">
    <property type="component" value="Unassembled WGS sequence"/>
</dbReference>
<organism evidence="9 10">
    <name type="scientific">Fusobacterium gonidiaformans 3-1-5R</name>
    <dbReference type="NCBI Taxonomy" id="469605"/>
    <lineage>
        <taxon>Bacteria</taxon>
        <taxon>Fusobacteriati</taxon>
        <taxon>Fusobacteriota</taxon>
        <taxon>Fusobacteriia</taxon>
        <taxon>Fusobacteriales</taxon>
        <taxon>Fusobacteriaceae</taxon>
        <taxon>Fusobacterium</taxon>
    </lineage>
</organism>
<name>E5BGX3_9FUSO</name>
<dbReference type="PROSITE" id="PS50928">
    <property type="entry name" value="ABC_TM1"/>
    <property type="match status" value="1"/>
</dbReference>
<evidence type="ECO:0000256" key="3">
    <source>
        <dbReference type="ARBA" id="ARBA00022475"/>
    </source>
</evidence>
<dbReference type="InterPro" id="IPR000515">
    <property type="entry name" value="MetI-like"/>
</dbReference>
<dbReference type="EMBL" id="GG657972">
    <property type="protein sequence ID" value="EFS21746.1"/>
    <property type="molecule type" value="Genomic_DNA"/>
</dbReference>